<dbReference type="Proteomes" id="UP001206925">
    <property type="component" value="Unassembled WGS sequence"/>
</dbReference>
<evidence type="ECO:0000256" key="1">
    <source>
        <dbReference type="SAM" id="MobiDB-lite"/>
    </source>
</evidence>
<dbReference type="InterPro" id="IPR057135">
    <property type="entry name" value="At4g27190-like_LRR"/>
</dbReference>
<organism evidence="3 4">
    <name type="scientific">Ambrosia artemisiifolia</name>
    <name type="common">Common ragweed</name>
    <dbReference type="NCBI Taxonomy" id="4212"/>
    <lineage>
        <taxon>Eukaryota</taxon>
        <taxon>Viridiplantae</taxon>
        <taxon>Streptophyta</taxon>
        <taxon>Embryophyta</taxon>
        <taxon>Tracheophyta</taxon>
        <taxon>Spermatophyta</taxon>
        <taxon>Magnoliopsida</taxon>
        <taxon>eudicotyledons</taxon>
        <taxon>Gunneridae</taxon>
        <taxon>Pentapetalae</taxon>
        <taxon>asterids</taxon>
        <taxon>campanulids</taxon>
        <taxon>Asterales</taxon>
        <taxon>Asteraceae</taxon>
        <taxon>Asteroideae</taxon>
        <taxon>Heliantheae alliance</taxon>
        <taxon>Heliantheae</taxon>
        <taxon>Ambrosia</taxon>
    </lineage>
</organism>
<dbReference type="EMBL" id="JAMZMK010005584">
    <property type="protein sequence ID" value="KAI7752913.1"/>
    <property type="molecule type" value="Genomic_DNA"/>
</dbReference>
<evidence type="ECO:0000313" key="3">
    <source>
        <dbReference type="EMBL" id="KAI7752913.1"/>
    </source>
</evidence>
<feature type="domain" description="Disease resistance protein At4g27190-like leucine-rich repeats" evidence="2">
    <location>
        <begin position="17"/>
        <end position="125"/>
    </location>
</feature>
<reference evidence="3" key="1">
    <citation type="submission" date="2022-06" db="EMBL/GenBank/DDBJ databases">
        <title>Uncovering the hologenomic basis of an extraordinary plant invasion.</title>
        <authorList>
            <person name="Bieker V.C."/>
            <person name="Martin M.D."/>
            <person name="Gilbert T."/>
            <person name="Hodgins K."/>
            <person name="Battlay P."/>
            <person name="Petersen B."/>
            <person name="Wilson J."/>
        </authorList>
    </citation>
    <scope>NUCLEOTIDE SEQUENCE</scope>
    <source>
        <strain evidence="3">AA19_3_7</strain>
        <tissue evidence="3">Leaf</tissue>
    </source>
</reference>
<comment type="caution">
    <text evidence="3">The sequence shown here is derived from an EMBL/GenBank/DDBJ whole genome shotgun (WGS) entry which is preliminary data.</text>
</comment>
<protein>
    <recommendedName>
        <fullName evidence="2">Disease resistance protein At4g27190-like leucine-rich repeats domain-containing protein</fullName>
    </recommendedName>
</protein>
<gene>
    <name evidence="3" type="ORF">M8C21_000072</name>
</gene>
<feature type="non-terminal residue" evidence="3">
    <location>
        <position position="1"/>
    </location>
</feature>
<evidence type="ECO:0000259" key="2">
    <source>
        <dbReference type="Pfam" id="PF23247"/>
    </source>
</evidence>
<dbReference type="Gene3D" id="3.80.10.10">
    <property type="entry name" value="Ribonuclease Inhibitor"/>
    <property type="match status" value="1"/>
</dbReference>
<accession>A0AAD5D2W2</accession>
<dbReference type="InterPro" id="IPR032675">
    <property type="entry name" value="LRR_dom_sf"/>
</dbReference>
<feature type="region of interest" description="Disordered" evidence="1">
    <location>
        <begin position="203"/>
        <end position="241"/>
    </location>
</feature>
<feature type="compositionally biased region" description="Basic and acidic residues" evidence="1">
    <location>
        <begin position="217"/>
        <end position="231"/>
    </location>
</feature>
<proteinExistence type="predicted"/>
<dbReference type="SUPFAM" id="SSF52047">
    <property type="entry name" value="RNI-like"/>
    <property type="match status" value="1"/>
</dbReference>
<name>A0AAD5D2W2_AMBAR</name>
<evidence type="ECO:0000313" key="4">
    <source>
        <dbReference type="Proteomes" id="UP001206925"/>
    </source>
</evidence>
<dbReference type="Pfam" id="PF23247">
    <property type="entry name" value="LRR_RPS2"/>
    <property type="match status" value="1"/>
</dbReference>
<keyword evidence="4" id="KW-1185">Reference proteome</keyword>
<sequence length="259" mass="29133">TTFPTSSDPTMSKGMPSTFHNLIEINVEKRDVGTTIIPSNALPQLEKLQQITLVECGGVEEIDVIVKEEEEEEECDAKVNEIMLPRLRSLKLDGLLSFKGFCLGKEAFSFPALDTLKIKGCPDITVFTKGHLSTPKLEEIDTSFGMCDVKTDLNSFIETKQEEILDNEDHMFYVQGFVSCLIRFCQLRVLFCLVSTAKNIQTEETEAPTEGNSGNRLGEKLDKSKIREMKNDTGPSRPDVSWHKYRCSPLFRRLNGTAQ</sequence>
<dbReference type="AlphaFoldDB" id="A0AAD5D2W2"/>